<evidence type="ECO:0000313" key="1">
    <source>
        <dbReference type="EMBL" id="GFD58626.1"/>
    </source>
</evidence>
<protein>
    <submittedName>
        <fullName evidence="1">Uncharacterized protein</fullName>
    </submittedName>
</protein>
<comment type="caution">
    <text evidence="1">The sequence shown here is derived from an EMBL/GenBank/DDBJ whole genome shotgun (WGS) entry which is preliminary data.</text>
</comment>
<dbReference type="AlphaFoldDB" id="A0A699XLD4"/>
<gene>
    <name evidence="1" type="ORF">Tci_930595</name>
</gene>
<organism evidence="1">
    <name type="scientific">Tanacetum cinerariifolium</name>
    <name type="common">Dalmatian daisy</name>
    <name type="synonym">Chrysanthemum cinerariifolium</name>
    <dbReference type="NCBI Taxonomy" id="118510"/>
    <lineage>
        <taxon>Eukaryota</taxon>
        <taxon>Viridiplantae</taxon>
        <taxon>Streptophyta</taxon>
        <taxon>Embryophyta</taxon>
        <taxon>Tracheophyta</taxon>
        <taxon>Spermatophyta</taxon>
        <taxon>Magnoliopsida</taxon>
        <taxon>eudicotyledons</taxon>
        <taxon>Gunneridae</taxon>
        <taxon>Pentapetalae</taxon>
        <taxon>asterids</taxon>
        <taxon>campanulids</taxon>
        <taxon>Asterales</taxon>
        <taxon>Asteraceae</taxon>
        <taxon>Asteroideae</taxon>
        <taxon>Anthemideae</taxon>
        <taxon>Anthemidinae</taxon>
        <taxon>Tanacetum</taxon>
    </lineage>
</organism>
<reference evidence="1" key="1">
    <citation type="journal article" date="2019" name="Sci. Rep.">
        <title>Draft genome of Tanacetum cinerariifolium, the natural source of mosquito coil.</title>
        <authorList>
            <person name="Yamashiro T."/>
            <person name="Shiraishi A."/>
            <person name="Satake H."/>
            <person name="Nakayama K."/>
        </authorList>
    </citation>
    <scope>NUCLEOTIDE SEQUENCE</scope>
</reference>
<name>A0A699XLD4_TANCI</name>
<proteinExistence type="predicted"/>
<feature type="non-terminal residue" evidence="1">
    <location>
        <position position="1"/>
    </location>
</feature>
<accession>A0A699XLD4</accession>
<dbReference type="EMBL" id="BKCJ011855311">
    <property type="protein sequence ID" value="GFD58626.1"/>
    <property type="molecule type" value="Genomic_DNA"/>
</dbReference>
<sequence length="66" mass="7530">RNPGVIVLPVAETDRAGRRGKLFIAQRIEQPAALTSRQIHQRKRRQRFNGVDRCLLAIEALIIQVD</sequence>